<comment type="caution">
    <text evidence="7">The sequence shown here is derived from an EMBL/GenBank/DDBJ whole genome shotgun (WGS) entry which is preliminary data.</text>
</comment>
<dbReference type="Proteomes" id="UP000639772">
    <property type="component" value="Chromosome 1"/>
</dbReference>
<dbReference type="AlphaFoldDB" id="A0A835RWP5"/>
<dbReference type="PANTHER" id="PTHR10782:SF4">
    <property type="entry name" value="TONALLI, ISOFORM E"/>
    <property type="match status" value="1"/>
</dbReference>
<feature type="domain" description="SP-RING-type" evidence="6">
    <location>
        <begin position="315"/>
        <end position="396"/>
    </location>
</feature>
<evidence type="ECO:0000313" key="8">
    <source>
        <dbReference type="EMBL" id="KAG0502457.1"/>
    </source>
</evidence>
<evidence type="ECO:0000313" key="7">
    <source>
        <dbReference type="EMBL" id="KAG0498193.1"/>
    </source>
</evidence>
<dbReference type="OrthoDB" id="10263264at2759"/>
<sequence>MVSFSPNSGASNAVTAANVAAAAAIASSTLYAVPSSTSLSAEKVNNIRLMSVYELLSGYLNNSSRFEASDVKFLCYSLARAIDYAIILNSLPGIAPRLPSLIKLVYDWRKNAVLLPAVMVVLLSIKNACRRGWFQPADSKELLIMVDEICSNFCTEVCPNNLVGHAFETISKIIPKFYPHLKLCSLIVSFEAKPGYDVLMSDFHIPKNQLPGQKIELLVVNMQNLETSSCIAGPAQVSFLVNGKGVNKRHNASLECGPQLPTDISKMCKYGINFLQVLGYFDGTYLIAVVYMSRMSNITPVLKDYIQPVVAALDSDSEIIEGPSRISLNCPISLKRIKTPVKGYLCKHRQCFDYDNFIELNSMKPNWRCPHCNQPVCFTDLRIDQNMVKIVEEVGDAAEVIIHSNGSWVVFGEHEKYANQLPDGTLGRAVNIESETNFARNSMAEPVDLTMEEDDNIRDVTQKHGQEVSFNGSPSQIYNNSLEAEDRKPLVDAGDFRVSHLLANPQLSSHTSDATQSSSFPVGCSMQATFMSSYSATAHGGASQSVQTNNVIAPVLNETPITVHAFPIMNNLSERITGRSVTRHVDRTPIISPRSLTNLLDSGPLATNNSTMSHQTAHTSMATLHSFSEGMGVMDMYQVTRSPETSAMQDLSHHNPYVSFDGQETVCLPSPNSTHGQPLLSHRTRPADLHGHLRTPPGFRTLHPISQAPNLLPQNVVGPALSNFTTNLLNQTNANLSAPTWRIQPSRENSRVVTADSWRSLTGSVPSPLVRPGGPPELPTGPTWRPIRRMRGSLMGSEYSAVLNHYMAPSSQSTTTRAPLISPAPSLSDQVSALVANNRLSQSSGDN</sequence>
<dbReference type="GO" id="GO:0008270">
    <property type="term" value="F:zinc ion binding"/>
    <property type="evidence" value="ECO:0007669"/>
    <property type="project" value="UniProtKB-KW"/>
</dbReference>
<evidence type="ECO:0000313" key="9">
    <source>
        <dbReference type="Proteomes" id="UP000636800"/>
    </source>
</evidence>
<dbReference type="GO" id="GO:0000785">
    <property type="term" value="C:chromatin"/>
    <property type="evidence" value="ECO:0007669"/>
    <property type="project" value="TreeGrafter"/>
</dbReference>
<dbReference type="InterPro" id="IPR004181">
    <property type="entry name" value="Znf_MIZ"/>
</dbReference>
<dbReference type="PANTHER" id="PTHR10782">
    <property type="entry name" value="ZINC FINGER MIZ DOMAIN-CONTAINING PROTEIN"/>
    <property type="match status" value="1"/>
</dbReference>
<evidence type="ECO:0000256" key="4">
    <source>
        <dbReference type="PROSITE-ProRule" id="PRU00452"/>
    </source>
</evidence>
<gene>
    <name evidence="8" type="ORF">HPP92_002529</name>
    <name evidence="7" type="ORF">HPP92_002884</name>
</gene>
<accession>A0A835RWP5</accession>
<dbReference type="CDD" id="cd16650">
    <property type="entry name" value="SP-RING_PIAS-like"/>
    <property type="match status" value="1"/>
</dbReference>
<dbReference type="GO" id="GO:0016925">
    <property type="term" value="P:protein sumoylation"/>
    <property type="evidence" value="ECO:0007669"/>
    <property type="project" value="TreeGrafter"/>
</dbReference>
<protein>
    <recommendedName>
        <fullName evidence="6">SP-RING-type domain-containing protein</fullName>
    </recommendedName>
</protein>
<dbReference type="Pfam" id="PF02891">
    <property type="entry name" value="zf-MIZ"/>
    <property type="match status" value="1"/>
</dbReference>
<dbReference type="SUPFAM" id="SSF57850">
    <property type="entry name" value="RING/U-box"/>
    <property type="match status" value="1"/>
</dbReference>
<keyword evidence="1" id="KW-0479">Metal-binding</keyword>
<dbReference type="Proteomes" id="UP000636800">
    <property type="component" value="Chromosome 1"/>
</dbReference>
<evidence type="ECO:0000256" key="2">
    <source>
        <dbReference type="ARBA" id="ARBA00022771"/>
    </source>
</evidence>
<evidence type="ECO:0000259" key="6">
    <source>
        <dbReference type="PROSITE" id="PS51044"/>
    </source>
</evidence>
<dbReference type="EMBL" id="JADCNL010000001">
    <property type="protein sequence ID" value="KAG0498193.1"/>
    <property type="molecule type" value="Genomic_DNA"/>
</dbReference>
<organism evidence="7 9">
    <name type="scientific">Vanilla planifolia</name>
    <name type="common">Vanilla</name>
    <dbReference type="NCBI Taxonomy" id="51239"/>
    <lineage>
        <taxon>Eukaryota</taxon>
        <taxon>Viridiplantae</taxon>
        <taxon>Streptophyta</taxon>
        <taxon>Embryophyta</taxon>
        <taxon>Tracheophyta</taxon>
        <taxon>Spermatophyta</taxon>
        <taxon>Magnoliopsida</taxon>
        <taxon>Liliopsida</taxon>
        <taxon>Asparagales</taxon>
        <taxon>Orchidaceae</taxon>
        <taxon>Vanilloideae</taxon>
        <taxon>Vanilleae</taxon>
        <taxon>Vanilla</taxon>
    </lineage>
</organism>
<feature type="region of interest" description="Disordered" evidence="5">
    <location>
        <begin position="763"/>
        <end position="783"/>
    </location>
</feature>
<dbReference type="Gene3D" id="3.30.40.10">
    <property type="entry name" value="Zinc/RING finger domain, C3HC4 (zinc finger)"/>
    <property type="match status" value="1"/>
</dbReference>
<evidence type="ECO:0000256" key="1">
    <source>
        <dbReference type="ARBA" id="ARBA00022723"/>
    </source>
</evidence>
<reference evidence="9 10" key="1">
    <citation type="journal article" date="2020" name="Nat. Food">
        <title>A phased Vanilla planifolia genome enables genetic improvement of flavour and production.</title>
        <authorList>
            <person name="Hasing T."/>
            <person name="Tang H."/>
            <person name="Brym M."/>
            <person name="Khazi F."/>
            <person name="Huang T."/>
            <person name="Chambers A.H."/>
        </authorList>
    </citation>
    <scope>NUCLEOTIDE SEQUENCE [LARGE SCALE GENOMIC DNA]</scope>
    <source>
        <tissue evidence="7">Leaf</tissue>
    </source>
</reference>
<proteinExistence type="predicted"/>
<evidence type="ECO:0000256" key="5">
    <source>
        <dbReference type="SAM" id="MobiDB-lite"/>
    </source>
</evidence>
<keyword evidence="2 4" id="KW-0863">Zinc-finger</keyword>
<keyword evidence="3" id="KW-0862">Zinc</keyword>
<name>A0A835RWP5_VANPL</name>
<dbReference type="GO" id="GO:0061665">
    <property type="term" value="F:SUMO ligase activity"/>
    <property type="evidence" value="ECO:0007669"/>
    <property type="project" value="TreeGrafter"/>
</dbReference>
<keyword evidence="9" id="KW-1185">Reference proteome</keyword>
<evidence type="ECO:0000256" key="3">
    <source>
        <dbReference type="ARBA" id="ARBA00022833"/>
    </source>
</evidence>
<dbReference type="PROSITE" id="PS51044">
    <property type="entry name" value="ZF_SP_RING"/>
    <property type="match status" value="1"/>
</dbReference>
<dbReference type="EMBL" id="JADCNM010000001">
    <property type="protein sequence ID" value="KAG0502457.1"/>
    <property type="molecule type" value="Genomic_DNA"/>
</dbReference>
<dbReference type="InterPro" id="IPR013083">
    <property type="entry name" value="Znf_RING/FYVE/PHD"/>
</dbReference>
<evidence type="ECO:0000313" key="10">
    <source>
        <dbReference type="Proteomes" id="UP000639772"/>
    </source>
</evidence>